<name>A0A098BKC8_9NOCA</name>
<protein>
    <submittedName>
        <fullName evidence="1">Uncharacterized protein</fullName>
    </submittedName>
</protein>
<sequence length="101" mass="10582">MQVQKQGRTCLTVETTGRPVIAGSRMVLLAQRRAFSRIVREVGDLRGSAAQVHLAAAARAHVGPAAAGIGGGHQAFQGQVESVFHSVSAPFAQRSVKVPPE</sequence>
<reference evidence="1 2" key="1">
    <citation type="journal article" date="2014" name="Genome Announc.">
        <title>Draft Genome Sequence of Propane- and Butane-Oxidizing Actinobacterium Rhodococcus ruber IEGM 231.</title>
        <authorList>
            <person name="Ivshina I.B."/>
            <person name="Kuyukina M.S."/>
            <person name="Krivoruchko A.V."/>
            <person name="Barbe V."/>
            <person name="Fischer C."/>
        </authorList>
    </citation>
    <scope>NUCLEOTIDE SEQUENCE [LARGE SCALE GENOMIC DNA]</scope>
</reference>
<dbReference type="EMBL" id="CCSD01000049">
    <property type="protein sequence ID" value="CDZ88171.1"/>
    <property type="molecule type" value="Genomic_DNA"/>
</dbReference>
<evidence type="ECO:0000313" key="2">
    <source>
        <dbReference type="Proteomes" id="UP000042997"/>
    </source>
</evidence>
<organism evidence="1 2">
    <name type="scientific">Rhodococcus ruber</name>
    <dbReference type="NCBI Taxonomy" id="1830"/>
    <lineage>
        <taxon>Bacteria</taxon>
        <taxon>Bacillati</taxon>
        <taxon>Actinomycetota</taxon>
        <taxon>Actinomycetes</taxon>
        <taxon>Mycobacteriales</taxon>
        <taxon>Nocardiaceae</taxon>
        <taxon>Rhodococcus</taxon>
    </lineage>
</organism>
<accession>A0A098BKC8</accession>
<proteinExistence type="predicted"/>
<dbReference type="Proteomes" id="UP000042997">
    <property type="component" value="Unassembled WGS sequence"/>
</dbReference>
<gene>
    <name evidence="1" type="ORF">RHRU231_390088</name>
</gene>
<evidence type="ECO:0000313" key="1">
    <source>
        <dbReference type="EMBL" id="CDZ88171.1"/>
    </source>
</evidence>
<dbReference type="AlphaFoldDB" id="A0A098BKC8"/>